<proteinExistence type="predicted"/>
<dbReference type="GO" id="GO:0005975">
    <property type="term" value="P:carbohydrate metabolic process"/>
    <property type="evidence" value="ECO:0007669"/>
    <property type="project" value="InterPro"/>
</dbReference>
<dbReference type="SUPFAM" id="SSF51445">
    <property type="entry name" value="(Trans)glycosidases"/>
    <property type="match status" value="1"/>
</dbReference>
<dbReference type="GO" id="GO:0005576">
    <property type="term" value="C:extracellular region"/>
    <property type="evidence" value="ECO:0007669"/>
    <property type="project" value="TreeGrafter"/>
</dbReference>
<dbReference type="Proteomes" id="UP000728032">
    <property type="component" value="Unassembled WGS sequence"/>
</dbReference>
<dbReference type="GO" id="GO:0004568">
    <property type="term" value="F:chitinase activity"/>
    <property type="evidence" value="ECO:0007669"/>
    <property type="project" value="TreeGrafter"/>
</dbReference>
<dbReference type="EMBL" id="OC932882">
    <property type="protein sequence ID" value="CAD7659677.1"/>
    <property type="molecule type" value="Genomic_DNA"/>
</dbReference>
<dbReference type="GO" id="GO:0006032">
    <property type="term" value="P:chitin catabolic process"/>
    <property type="evidence" value="ECO:0007669"/>
    <property type="project" value="TreeGrafter"/>
</dbReference>
<feature type="signal peptide" evidence="1">
    <location>
        <begin position="1"/>
        <end position="20"/>
    </location>
</feature>
<feature type="chain" id="PRO_5035593340" description="GH18 domain-containing protein" evidence="1">
    <location>
        <begin position="21"/>
        <end position="163"/>
    </location>
</feature>
<keyword evidence="4" id="KW-1185">Reference proteome</keyword>
<dbReference type="GO" id="GO:0008061">
    <property type="term" value="F:chitin binding"/>
    <property type="evidence" value="ECO:0007669"/>
    <property type="project" value="TreeGrafter"/>
</dbReference>
<accession>A0A7R9QV87</accession>
<dbReference type="Gene3D" id="3.20.20.80">
    <property type="entry name" value="Glycosidases"/>
    <property type="match status" value="1"/>
</dbReference>
<reference evidence="3" key="1">
    <citation type="submission" date="2020-11" db="EMBL/GenBank/DDBJ databases">
        <authorList>
            <person name="Tran Van P."/>
        </authorList>
    </citation>
    <scope>NUCLEOTIDE SEQUENCE</scope>
</reference>
<name>A0A7R9QV87_9ACAR</name>
<sequence>MVFLLKSLPLLFVLLSALDSASVVVRNSGNYKVVCYWGSWSYYRPNAGQFQPKNMDPNLCTHMMYGFAKLNENTNKIEVFEADLDLGDEDYNSGLPWGRGMYRHFNDLRKINPNLKTMISIGGWNEGSDKYSVMASNPSSRAVFVQSCVDFLKEHKFDGLDVD</sequence>
<dbReference type="Pfam" id="PF00704">
    <property type="entry name" value="Glyco_hydro_18"/>
    <property type="match status" value="1"/>
</dbReference>
<evidence type="ECO:0000256" key="1">
    <source>
        <dbReference type="SAM" id="SignalP"/>
    </source>
</evidence>
<feature type="domain" description="GH18" evidence="2">
    <location>
        <begin position="31"/>
        <end position="163"/>
    </location>
</feature>
<dbReference type="AlphaFoldDB" id="A0A7R9QV87"/>
<evidence type="ECO:0000313" key="3">
    <source>
        <dbReference type="EMBL" id="CAD7659677.1"/>
    </source>
</evidence>
<feature type="non-terminal residue" evidence="3">
    <location>
        <position position="163"/>
    </location>
</feature>
<dbReference type="PANTHER" id="PTHR11177:SF360">
    <property type="entry name" value="CHITINASE 4-RELATED"/>
    <property type="match status" value="1"/>
</dbReference>
<dbReference type="EMBL" id="CAJPVJ010018057">
    <property type="protein sequence ID" value="CAG2176839.1"/>
    <property type="molecule type" value="Genomic_DNA"/>
</dbReference>
<keyword evidence="1" id="KW-0732">Signal</keyword>
<evidence type="ECO:0000313" key="4">
    <source>
        <dbReference type="Proteomes" id="UP000728032"/>
    </source>
</evidence>
<evidence type="ECO:0000259" key="2">
    <source>
        <dbReference type="PROSITE" id="PS51910"/>
    </source>
</evidence>
<dbReference type="OrthoDB" id="6489371at2759"/>
<organism evidence="3">
    <name type="scientific">Oppiella nova</name>
    <dbReference type="NCBI Taxonomy" id="334625"/>
    <lineage>
        <taxon>Eukaryota</taxon>
        <taxon>Metazoa</taxon>
        <taxon>Ecdysozoa</taxon>
        <taxon>Arthropoda</taxon>
        <taxon>Chelicerata</taxon>
        <taxon>Arachnida</taxon>
        <taxon>Acari</taxon>
        <taxon>Acariformes</taxon>
        <taxon>Sarcoptiformes</taxon>
        <taxon>Oribatida</taxon>
        <taxon>Brachypylina</taxon>
        <taxon>Oppioidea</taxon>
        <taxon>Oppiidae</taxon>
        <taxon>Oppiella</taxon>
    </lineage>
</organism>
<dbReference type="PROSITE" id="PS51910">
    <property type="entry name" value="GH18_2"/>
    <property type="match status" value="1"/>
</dbReference>
<dbReference type="InterPro" id="IPR001223">
    <property type="entry name" value="Glyco_hydro18_cat"/>
</dbReference>
<dbReference type="InterPro" id="IPR017853">
    <property type="entry name" value="GH"/>
</dbReference>
<gene>
    <name evidence="3" type="ORF">ONB1V03_LOCUS16272</name>
</gene>
<protein>
    <recommendedName>
        <fullName evidence="2">GH18 domain-containing protein</fullName>
    </recommendedName>
</protein>
<dbReference type="PANTHER" id="PTHR11177">
    <property type="entry name" value="CHITINASE"/>
    <property type="match status" value="1"/>
</dbReference>
<dbReference type="InterPro" id="IPR050314">
    <property type="entry name" value="Glycosyl_Hydrlase_18"/>
</dbReference>